<reference evidence="8 9" key="1">
    <citation type="submission" date="2024-02" db="EMBL/GenBank/DDBJ databases">
        <title>High-quality chromosome-scale genome assembly of Pensacola bahiagrass (Paspalum notatum Flugge var. saurae).</title>
        <authorList>
            <person name="Vega J.M."/>
            <person name="Podio M."/>
            <person name="Orjuela J."/>
            <person name="Siena L.A."/>
            <person name="Pessino S.C."/>
            <person name="Combes M.C."/>
            <person name="Mariac C."/>
            <person name="Albertini E."/>
            <person name="Pupilli F."/>
            <person name="Ortiz J.P.A."/>
            <person name="Leblanc O."/>
        </authorList>
    </citation>
    <scope>NUCLEOTIDE SEQUENCE [LARGE SCALE GENOMIC DNA]</scope>
    <source>
        <strain evidence="8">R1</strain>
        <tissue evidence="8">Leaf</tissue>
    </source>
</reference>
<comment type="similarity">
    <text evidence="1">Belongs to the disease resistance NB-LRR family.</text>
</comment>
<evidence type="ECO:0000256" key="5">
    <source>
        <dbReference type="ARBA" id="ARBA00022821"/>
    </source>
</evidence>
<evidence type="ECO:0000256" key="3">
    <source>
        <dbReference type="ARBA" id="ARBA00022737"/>
    </source>
</evidence>
<dbReference type="Gene3D" id="1.20.5.4130">
    <property type="match status" value="1"/>
</dbReference>
<dbReference type="GO" id="GO:0006952">
    <property type="term" value="P:defense response"/>
    <property type="evidence" value="ECO:0007669"/>
    <property type="project" value="UniProtKB-KW"/>
</dbReference>
<dbReference type="PANTHER" id="PTHR19338">
    <property type="entry name" value="TRANSLOCASE OF INNER MITOCHONDRIAL MEMBRANE 13 HOMOLOG"/>
    <property type="match status" value="1"/>
</dbReference>
<keyword evidence="2" id="KW-0433">Leucine-rich repeat</keyword>
<dbReference type="InterPro" id="IPR027417">
    <property type="entry name" value="P-loop_NTPase"/>
</dbReference>
<dbReference type="InterPro" id="IPR038005">
    <property type="entry name" value="RX-like_CC"/>
</dbReference>
<dbReference type="Gene3D" id="3.40.50.300">
    <property type="entry name" value="P-loop containing nucleotide triphosphate hydrolases"/>
    <property type="match status" value="1"/>
</dbReference>
<evidence type="ECO:0000313" key="9">
    <source>
        <dbReference type="Proteomes" id="UP001341281"/>
    </source>
</evidence>
<proteinExistence type="inferred from homology"/>
<dbReference type="AlphaFoldDB" id="A0AAQ3TXM4"/>
<accession>A0AAQ3TXM4</accession>
<dbReference type="Proteomes" id="UP001341281">
    <property type="component" value="Chromosome 06"/>
</dbReference>
<evidence type="ECO:0000259" key="6">
    <source>
        <dbReference type="Pfam" id="PF00931"/>
    </source>
</evidence>
<dbReference type="EMBL" id="CP144750">
    <property type="protein sequence ID" value="WVZ81526.1"/>
    <property type="molecule type" value="Genomic_DNA"/>
</dbReference>
<evidence type="ECO:0000256" key="2">
    <source>
        <dbReference type="ARBA" id="ARBA00022614"/>
    </source>
</evidence>
<dbReference type="PRINTS" id="PR00364">
    <property type="entry name" value="DISEASERSIST"/>
</dbReference>
<dbReference type="InterPro" id="IPR002182">
    <property type="entry name" value="NB-ARC"/>
</dbReference>
<feature type="domain" description="Disease resistance N-terminal" evidence="7">
    <location>
        <begin position="13"/>
        <end position="97"/>
    </location>
</feature>
<protein>
    <submittedName>
        <fullName evidence="8">Uncharacterized protein</fullName>
    </submittedName>
</protein>
<keyword evidence="5" id="KW-0611">Plant defense</keyword>
<dbReference type="PANTHER" id="PTHR19338:SF32">
    <property type="entry name" value="OS06G0287500 PROTEIN"/>
    <property type="match status" value="1"/>
</dbReference>
<dbReference type="GO" id="GO:0043531">
    <property type="term" value="F:ADP binding"/>
    <property type="evidence" value="ECO:0007669"/>
    <property type="project" value="InterPro"/>
</dbReference>
<evidence type="ECO:0000256" key="1">
    <source>
        <dbReference type="ARBA" id="ARBA00008894"/>
    </source>
</evidence>
<dbReference type="FunFam" id="3.40.50.300:FF:001091">
    <property type="entry name" value="Probable disease resistance protein At1g61300"/>
    <property type="match status" value="1"/>
</dbReference>
<keyword evidence="4" id="KW-0547">Nucleotide-binding</keyword>
<gene>
    <name evidence="8" type="ORF">U9M48_028892</name>
</gene>
<dbReference type="SUPFAM" id="SSF52540">
    <property type="entry name" value="P-loop containing nucleoside triphosphate hydrolases"/>
    <property type="match status" value="1"/>
</dbReference>
<dbReference type="Pfam" id="PF00931">
    <property type="entry name" value="NB-ARC"/>
    <property type="match status" value="1"/>
</dbReference>
<sequence length="336" mass="38304">MAETVVSMARTLVSSAIRKAASAAADEASLLLGVQKEIWYIKDELKTIQAFLRAAEVDKKKDELLKVWAEQVQDLSYDIEDCLDEFKVHVKSQSLSRQMLKLGDRHWIAVRIRNLKSRVEEVSNRNTRYSLIKSISSRSTDERDSYMEDIRNQSANNIDDAELVGLATPKRELLKLIDVSSDDGPTKVICVVGMGGLGKTTLVRKTYESKEDILRYFSCCAWVTVSQSFDRKEILKDMIRQLLGADSLDKLLKELQGKLLVQVHHLADCLVQGLKEKRYFVVLDDLWSIDAWNWINDIAFPKNNKSGSRILITTRDTGLAERCTSEHLFTTLNRFK</sequence>
<organism evidence="8 9">
    <name type="scientific">Paspalum notatum var. saurae</name>
    <dbReference type="NCBI Taxonomy" id="547442"/>
    <lineage>
        <taxon>Eukaryota</taxon>
        <taxon>Viridiplantae</taxon>
        <taxon>Streptophyta</taxon>
        <taxon>Embryophyta</taxon>
        <taxon>Tracheophyta</taxon>
        <taxon>Spermatophyta</taxon>
        <taxon>Magnoliopsida</taxon>
        <taxon>Liliopsida</taxon>
        <taxon>Poales</taxon>
        <taxon>Poaceae</taxon>
        <taxon>PACMAD clade</taxon>
        <taxon>Panicoideae</taxon>
        <taxon>Andropogonodae</taxon>
        <taxon>Paspaleae</taxon>
        <taxon>Paspalinae</taxon>
        <taxon>Paspalum</taxon>
    </lineage>
</organism>
<dbReference type="CDD" id="cd14798">
    <property type="entry name" value="RX-CC_like"/>
    <property type="match status" value="1"/>
</dbReference>
<dbReference type="Pfam" id="PF18052">
    <property type="entry name" value="Rx_N"/>
    <property type="match status" value="1"/>
</dbReference>
<keyword evidence="3" id="KW-0677">Repeat</keyword>
<keyword evidence="9" id="KW-1185">Reference proteome</keyword>
<feature type="domain" description="NB-ARC" evidence="6">
    <location>
        <begin position="182"/>
        <end position="327"/>
    </location>
</feature>
<evidence type="ECO:0000259" key="7">
    <source>
        <dbReference type="Pfam" id="PF18052"/>
    </source>
</evidence>
<evidence type="ECO:0000256" key="4">
    <source>
        <dbReference type="ARBA" id="ARBA00022741"/>
    </source>
</evidence>
<evidence type="ECO:0000313" key="8">
    <source>
        <dbReference type="EMBL" id="WVZ81526.1"/>
    </source>
</evidence>
<dbReference type="InterPro" id="IPR041118">
    <property type="entry name" value="Rx_N"/>
</dbReference>
<name>A0AAQ3TXM4_PASNO</name>